<evidence type="ECO:0008006" key="3">
    <source>
        <dbReference type="Google" id="ProtNLM"/>
    </source>
</evidence>
<dbReference type="Proteomes" id="UP001428817">
    <property type="component" value="Unassembled WGS sequence"/>
</dbReference>
<gene>
    <name evidence="1" type="ORF">GCM10023321_67730</name>
</gene>
<evidence type="ECO:0000313" key="2">
    <source>
        <dbReference type="Proteomes" id="UP001428817"/>
    </source>
</evidence>
<protein>
    <recommendedName>
        <fullName evidence="3">AAA family ATPase</fullName>
    </recommendedName>
</protein>
<dbReference type="InterPro" id="IPR027417">
    <property type="entry name" value="P-loop_NTPase"/>
</dbReference>
<organism evidence="1 2">
    <name type="scientific">Pseudonocardia eucalypti</name>
    <dbReference type="NCBI Taxonomy" id="648755"/>
    <lineage>
        <taxon>Bacteria</taxon>
        <taxon>Bacillati</taxon>
        <taxon>Actinomycetota</taxon>
        <taxon>Actinomycetes</taxon>
        <taxon>Pseudonocardiales</taxon>
        <taxon>Pseudonocardiaceae</taxon>
        <taxon>Pseudonocardia</taxon>
    </lineage>
</organism>
<accession>A0ABP9R1B8</accession>
<proteinExistence type="predicted"/>
<dbReference type="SUPFAM" id="SSF52540">
    <property type="entry name" value="P-loop containing nucleoside triphosphate hydrolases"/>
    <property type="match status" value="1"/>
</dbReference>
<dbReference type="Pfam" id="PF13671">
    <property type="entry name" value="AAA_33"/>
    <property type="match status" value="1"/>
</dbReference>
<name>A0ABP9R1B8_9PSEU</name>
<keyword evidence="2" id="KW-1185">Reference proteome</keyword>
<evidence type="ECO:0000313" key="1">
    <source>
        <dbReference type="EMBL" id="GAA5170518.1"/>
    </source>
</evidence>
<reference evidence="2" key="1">
    <citation type="journal article" date="2019" name="Int. J. Syst. Evol. Microbiol.">
        <title>The Global Catalogue of Microorganisms (GCM) 10K type strain sequencing project: providing services to taxonomists for standard genome sequencing and annotation.</title>
        <authorList>
            <consortium name="The Broad Institute Genomics Platform"/>
            <consortium name="The Broad Institute Genome Sequencing Center for Infectious Disease"/>
            <person name="Wu L."/>
            <person name="Ma J."/>
        </authorList>
    </citation>
    <scope>NUCLEOTIDE SEQUENCE [LARGE SCALE GENOMIC DNA]</scope>
    <source>
        <strain evidence="2">JCM 18303</strain>
    </source>
</reference>
<sequence length="194" mass="20378">MVLVVLVSGAPASGKSTLGAALARRLGAALLDQDVITGPLTEVVAGLVGTDDLDDPALRDRTRAARYESVLATAVANLGVGRPVVAVGPFTRERSDPAAWAATRDRLRAAGGRPALVWLRVEPDELLRRMRARGAGRDRGKLADPARLAVAAEPPRVEHIELDGTRPTEWLADRLAARLAAGGARVGNGPWPTP</sequence>
<dbReference type="Gene3D" id="3.40.50.300">
    <property type="entry name" value="P-loop containing nucleotide triphosphate hydrolases"/>
    <property type="match status" value="1"/>
</dbReference>
<comment type="caution">
    <text evidence="1">The sequence shown here is derived from an EMBL/GenBank/DDBJ whole genome shotgun (WGS) entry which is preliminary data.</text>
</comment>
<dbReference type="EMBL" id="BAABJP010000044">
    <property type="protein sequence ID" value="GAA5170518.1"/>
    <property type="molecule type" value="Genomic_DNA"/>
</dbReference>